<dbReference type="KEGG" id="mlr:MELLADRAFT_123753"/>
<proteinExistence type="predicted"/>
<dbReference type="VEuPathDB" id="FungiDB:MELLADRAFT_123753"/>
<accession>F4R3M4</accession>
<feature type="signal peptide" evidence="1">
    <location>
        <begin position="1"/>
        <end position="22"/>
    </location>
</feature>
<dbReference type="Proteomes" id="UP000001072">
    <property type="component" value="Unassembled WGS sequence"/>
</dbReference>
<name>F4R3M4_MELLP</name>
<evidence type="ECO:0000313" key="2">
    <source>
        <dbReference type="EMBL" id="EGG13144.1"/>
    </source>
</evidence>
<keyword evidence="3" id="KW-1185">Reference proteome</keyword>
<dbReference type="EMBL" id="GL883090">
    <property type="protein sequence ID" value="EGG13144.1"/>
    <property type="molecule type" value="Genomic_DNA"/>
</dbReference>
<dbReference type="AlphaFoldDB" id="F4R3M4"/>
<evidence type="ECO:0000313" key="3">
    <source>
        <dbReference type="Proteomes" id="UP000001072"/>
    </source>
</evidence>
<evidence type="ECO:0000256" key="1">
    <source>
        <dbReference type="SAM" id="SignalP"/>
    </source>
</evidence>
<dbReference type="GeneID" id="18926460"/>
<dbReference type="HOGENOM" id="CLU_150810_0_0_1"/>
<dbReference type="InParanoid" id="F4R3M4"/>
<keyword evidence="1" id="KW-0732">Signal</keyword>
<protein>
    <submittedName>
        <fullName evidence="2">Secreted protein</fullName>
    </submittedName>
</protein>
<gene>
    <name evidence="2" type="ORF">MELLADRAFT_123753</name>
</gene>
<organism evidence="3">
    <name type="scientific">Melampsora larici-populina (strain 98AG31 / pathotype 3-4-7)</name>
    <name type="common">Poplar leaf rust fungus</name>
    <dbReference type="NCBI Taxonomy" id="747676"/>
    <lineage>
        <taxon>Eukaryota</taxon>
        <taxon>Fungi</taxon>
        <taxon>Dikarya</taxon>
        <taxon>Basidiomycota</taxon>
        <taxon>Pucciniomycotina</taxon>
        <taxon>Pucciniomycetes</taxon>
        <taxon>Pucciniales</taxon>
        <taxon>Melampsoraceae</taxon>
        <taxon>Melampsora</taxon>
    </lineage>
</organism>
<sequence length="127" mass="14614">MLHIFLKISLLLFSLWIHGIKANSWSCNEALTTTRDAAVCKIRNGNAVKSYSCSYKSCWSDNHQYIELGNCRRYKTEGFSIQQCAQYEHQGDDVYKCTNPGGLVYHCLYHPQEWVIPMDCSKCQPIP</sequence>
<dbReference type="RefSeq" id="XP_007404082.1">
    <property type="nucleotide sequence ID" value="XM_007404020.1"/>
</dbReference>
<reference evidence="3" key="1">
    <citation type="journal article" date="2011" name="Proc. Natl. Acad. Sci. U.S.A.">
        <title>Obligate biotrophy features unraveled by the genomic analysis of rust fungi.</title>
        <authorList>
            <person name="Duplessis S."/>
            <person name="Cuomo C.A."/>
            <person name="Lin Y.-C."/>
            <person name="Aerts A."/>
            <person name="Tisserant E."/>
            <person name="Veneault-Fourrey C."/>
            <person name="Joly D.L."/>
            <person name="Hacquard S."/>
            <person name="Amselem J."/>
            <person name="Cantarel B.L."/>
            <person name="Chiu R."/>
            <person name="Coutinho P.M."/>
            <person name="Feau N."/>
            <person name="Field M."/>
            <person name="Frey P."/>
            <person name="Gelhaye E."/>
            <person name="Goldberg J."/>
            <person name="Grabherr M.G."/>
            <person name="Kodira C.D."/>
            <person name="Kohler A."/>
            <person name="Kuees U."/>
            <person name="Lindquist E.A."/>
            <person name="Lucas S.M."/>
            <person name="Mago R."/>
            <person name="Mauceli E."/>
            <person name="Morin E."/>
            <person name="Murat C."/>
            <person name="Pangilinan J.L."/>
            <person name="Park R."/>
            <person name="Pearson M."/>
            <person name="Quesneville H."/>
            <person name="Rouhier N."/>
            <person name="Sakthikumar S."/>
            <person name="Salamov A.A."/>
            <person name="Schmutz J."/>
            <person name="Selles B."/>
            <person name="Shapiro H."/>
            <person name="Tanguay P."/>
            <person name="Tuskan G.A."/>
            <person name="Henrissat B."/>
            <person name="Van de Peer Y."/>
            <person name="Rouze P."/>
            <person name="Ellis J.G."/>
            <person name="Dodds P.N."/>
            <person name="Schein J.E."/>
            <person name="Zhong S."/>
            <person name="Hamelin R.C."/>
            <person name="Grigoriev I.V."/>
            <person name="Szabo L.J."/>
            <person name="Martin F."/>
        </authorList>
    </citation>
    <scope>NUCLEOTIDE SEQUENCE [LARGE SCALE GENOMIC DNA]</scope>
    <source>
        <strain evidence="3">98AG31 / pathotype 3-4-7</strain>
    </source>
</reference>
<feature type="chain" id="PRO_5003314759" evidence="1">
    <location>
        <begin position="23"/>
        <end position="127"/>
    </location>
</feature>